<evidence type="ECO:0000313" key="2">
    <source>
        <dbReference type="Proteomes" id="UP000886042"/>
    </source>
</evidence>
<dbReference type="AlphaFoldDB" id="A0A7C3C4F5"/>
<gene>
    <name evidence="1" type="ORF">ENJ46_04190</name>
</gene>
<evidence type="ECO:0000313" key="1">
    <source>
        <dbReference type="EMBL" id="HFB55104.1"/>
    </source>
</evidence>
<reference evidence="1" key="1">
    <citation type="journal article" date="2020" name="mSystems">
        <title>Genome- and Community-Level Interaction Insights into Carbon Utilization and Element Cycling Functions of Hydrothermarchaeota in Hydrothermal Sediment.</title>
        <authorList>
            <person name="Zhou Z."/>
            <person name="Liu Y."/>
            <person name="Xu W."/>
            <person name="Pan J."/>
            <person name="Luo Z.H."/>
            <person name="Li M."/>
        </authorList>
    </citation>
    <scope>NUCLEOTIDE SEQUENCE [LARGE SCALE GENOMIC DNA]</scope>
    <source>
        <strain evidence="1">HyVt-489</strain>
    </source>
</reference>
<protein>
    <submittedName>
        <fullName evidence="1">Uncharacterized protein</fullName>
    </submittedName>
</protein>
<dbReference type="Pfam" id="PF15588">
    <property type="entry name" value="Imm10"/>
    <property type="match status" value="1"/>
</dbReference>
<dbReference type="Proteomes" id="UP000886042">
    <property type="component" value="Unassembled WGS sequence"/>
</dbReference>
<dbReference type="EMBL" id="DRMN01000275">
    <property type="protein sequence ID" value="HFB55104.1"/>
    <property type="molecule type" value="Genomic_DNA"/>
</dbReference>
<sequence length="129" mass="14558">MPLLIRVSKIFSGVIDNIITVAFSADEFGECEYIIFQEQETFDSQDLDLGMDKVHVELCEQINSQYGGIVEFRADKKSLHVFFEAQTQLFKCVGDSGVKLHIDTQSSESKTALSILKRIAIRNKIPNNL</sequence>
<dbReference type="InterPro" id="IPR028962">
    <property type="entry name" value="Imm10"/>
</dbReference>
<name>A0A7C3C4F5_9PROT</name>
<accession>A0A7C3C4F5</accession>
<organism evidence="1 2">
    <name type="scientific">Hellea balneolensis</name>
    <dbReference type="NCBI Taxonomy" id="287478"/>
    <lineage>
        <taxon>Bacteria</taxon>
        <taxon>Pseudomonadati</taxon>
        <taxon>Pseudomonadota</taxon>
        <taxon>Alphaproteobacteria</taxon>
        <taxon>Maricaulales</taxon>
        <taxon>Robiginitomaculaceae</taxon>
        <taxon>Hellea</taxon>
    </lineage>
</organism>
<proteinExistence type="predicted"/>
<comment type="caution">
    <text evidence="1">The sequence shown here is derived from an EMBL/GenBank/DDBJ whole genome shotgun (WGS) entry which is preliminary data.</text>
</comment>